<evidence type="ECO:0000256" key="2">
    <source>
        <dbReference type="SAM" id="Phobius"/>
    </source>
</evidence>
<keyword evidence="2" id="KW-1133">Transmembrane helix</keyword>
<gene>
    <name evidence="3" type="ORF">FNV43_RR14286</name>
</gene>
<sequence>MGSDLREDRKMGSERGSRDDGNEKEMSWVDQSKSYILRTSLFFGRNILRASQIWSSITCNPVKLKNIGYGDEVLIVVLLFMIMSCFVVPVILHWSRHTRNSGVINWPVIEMLPGILKNIPRSLDYGTEVLKSGGGTFEFKGPWLTNFDILST</sequence>
<protein>
    <submittedName>
        <fullName evidence="3">Uncharacterized protein</fullName>
    </submittedName>
</protein>
<dbReference type="AlphaFoldDB" id="A0A8K0H2S8"/>
<proteinExistence type="predicted"/>
<evidence type="ECO:0000313" key="3">
    <source>
        <dbReference type="EMBL" id="KAF3444594.1"/>
    </source>
</evidence>
<evidence type="ECO:0000313" key="4">
    <source>
        <dbReference type="Proteomes" id="UP000796880"/>
    </source>
</evidence>
<accession>A0A8K0H2S8</accession>
<comment type="caution">
    <text evidence="3">The sequence shown here is derived from an EMBL/GenBank/DDBJ whole genome shotgun (WGS) entry which is preliminary data.</text>
</comment>
<evidence type="ECO:0000256" key="1">
    <source>
        <dbReference type="SAM" id="MobiDB-lite"/>
    </source>
</evidence>
<feature type="transmembrane region" description="Helical" evidence="2">
    <location>
        <begin position="73"/>
        <end position="92"/>
    </location>
</feature>
<keyword evidence="2" id="KW-0472">Membrane</keyword>
<name>A0A8K0H2S8_9ROSA</name>
<feature type="region of interest" description="Disordered" evidence="1">
    <location>
        <begin position="1"/>
        <end position="25"/>
    </location>
</feature>
<reference evidence="3" key="1">
    <citation type="submission" date="2020-03" db="EMBL/GenBank/DDBJ databases">
        <title>A high-quality chromosome-level genome assembly of a woody plant with both climbing and erect habits, Rhamnella rubrinervis.</title>
        <authorList>
            <person name="Lu Z."/>
            <person name="Yang Y."/>
            <person name="Zhu X."/>
            <person name="Sun Y."/>
        </authorList>
    </citation>
    <scope>NUCLEOTIDE SEQUENCE</scope>
    <source>
        <strain evidence="3">BYM</strain>
        <tissue evidence="3">Leaf</tissue>
    </source>
</reference>
<dbReference type="EMBL" id="VOIH02000006">
    <property type="protein sequence ID" value="KAF3444594.1"/>
    <property type="molecule type" value="Genomic_DNA"/>
</dbReference>
<keyword evidence="2" id="KW-0812">Transmembrane</keyword>
<organism evidence="3 4">
    <name type="scientific">Rhamnella rubrinervis</name>
    <dbReference type="NCBI Taxonomy" id="2594499"/>
    <lineage>
        <taxon>Eukaryota</taxon>
        <taxon>Viridiplantae</taxon>
        <taxon>Streptophyta</taxon>
        <taxon>Embryophyta</taxon>
        <taxon>Tracheophyta</taxon>
        <taxon>Spermatophyta</taxon>
        <taxon>Magnoliopsida</taxon>
        <taxon>eudicotyledons</taxon>
        <taxon>Gunneridae</taxon>
        <taxon>Pentapetalae</taxon>
        <taxon>rosids</taxon>
        <taxon>fabids</taxon>
        <taxon>Rosales</taxon>
        <taxon>Rhamnaceae</taxon>
        <taxon>rhamnoid group</taxon>
        <taxon>Rhamneae</taxon>
        <taxon>Rhamnella</taxon>
    </lineage>
</organism>
<keyword evidence="4" id="KW-1185">Reference proteome</keyword>
<dbReference type="Proteomes" id="UP000796880">
    <property type="component" value="Unassembled WGS sequence"/>
</dbReference>
<dbReference type="OrthoDB" id="1191043at2759"/>